<feature type="transmembrane region" description="Helical" evidence="1">
    <location>
        <begin position="181"/>
        <end position="199"/>
    </location>
</feature>
<organism evidence="2 3">
    <name type="scientific">Candidatus Buchananbacteria bacterium RIFCSPHIGHO2_02_FULL_38_8</name>
    <dbReference type="NCBI Taxonomy" id="1797538"/>
    <lineage>
        <taxon>Bacteria</taxon>
        <taxon>Candidatus Buchananiibacteriota</taxon>
    </lineage>
</organism>
<feature type="transmembrane region" description="Helical" evidence="1">
    <location>
        <begin position="304"/>
        <end position="322"/>
    </location>
</feature>
<evidence type="ECO:0008006" key="4">
    <source>
        <dbReference type="Google" id="ProtNLM"/>
    </source>
</evidence>
<keyword evidence="1" id="KW-0812">Transmembrane</keyword>
<feature type="transmembrane region" description="Helical" evidence="1">
    <location>
        <begin position="14"/>
        <end position="37"/>
    </location>
</feature>
<sequence length="678" mass="77778">MVIVFNFIYWHNPISSVVFGLLYLIFYSFIFGSIFIVKKGWQVIPGLLALLGLIAILGGLTIYLYQFNDYLFIFLIILIPALLITPYYYITPKEKFSLKKIILDHFDKILERKEPKINIALVFAYLTLAVICFSWLTAGQTVESIQSPWQIVSNKFFILYFLATVIILTYTMTAKRTKLPLALIVIHTFLSTAVALIVYKIGYGFDPFIHQATEKIINSTGTITPLPLYYLGQYALVVFLSKLTLLDISLVDKLLVPVLASLILPLITYFVFGFWLKRNYALTLALVILVVPFSSFIMTAPQNLANLFFVATILISLLYFRGDIKIPILYLLALATISIHPLAGIPLIITIFLFGLFKFLSDSYRQHLSLFFFASLVFIFSLPLAFVVNGSNLNFQQPKLDFKNPIQLVNKFDLALDIVYFINFNKAWLAGLVIIIGLAYLSKHKLLKNNAAYLIAGFVVFANYFIVRYFLTFPELNDYDQTGFIQRILTLSFYLLLPLFLIGLQQIIKKFWDKDVFTKFFIILVISSLITISFYLSYPRANQYEPAKFFSVSDSDIKVVKLIEQSAAPEHIVLANQMIGAAAIKELGFKKYYNNQFYYSMPMGNPKTLYDLYLEMIYEGARKETMLKAMDEAGVDEAYFVLNQYWRDSEKIASQARASANQVYLIDNGKVYIFKYLR</sequence>
<feature type="transmembrane region" description="Helical" evidence="1">
    <location>
        <begin position="328"/>
        <end position="356"/>
    </location>
</feature>
<feature type="transmembrane region" description="Helical" evidence="1">
    <location>
        <begin position="71"/>
        <end position="90"/>
    </location>
</feature>
<keyword evidence="1" id="KW-1133">Transmembrane helix</keyword>
<protein>
    <recommendedName>
        <fullName evidence="4">Glycosyltransferase RgtA/B/C/D-like domain-containing protein</fullName>
    </recommendedName>
</protein>
<accession>A0A1G1Y3K5</accession>
<feature type="transmembrane region" description="Helical" evidence="1">
    <location>
        <begin position="156"/>
        <end position="174"/>
    </location>
</feature>
<dbReference type="EMBL" id="MHIH01000064">
    <property type="protein sequence ID" value="OGY46923.1"/>
    <property type="molecule type" value="Genomic_DNA"/>
</dbReference>
<name>A0A1G1Y3K5_9BACT</name>
<feature type="transmembrane region" description="Helical" evidence="1">
    <location>
        <begin position="484"/>
        <end position="504"/>
    </location>
</feature>
<evidence type="ECO:0000256" key="1">
    <source>
        <dbReference type="SAM" id="Phobius"/>
    </source>
</evidence>
<feature type="transmembrane region" description="Helical" evidence="1">
    <location>
        <begin position="280"/>
        <end position="297"/>
    </location>
</feature>
<feature type="transmembrane region" description="Helical" evidence="1">
    <location>
        <begin position="453"/>
        <end position="472"/>
    </location>
</feature>
<feature type="transmembrane region" description="Helical" evidence="1">
    <location>
        <begin position="228"/>
        <end position="245"/>
    </location>
</feature>
<gene>
    <name evidence="2" type="ORF">A3J62_01520</name>
</gene>
<keyword evidence="1" id="KW-0472">Membrane</keyword>
<comment type="caution">
    <text evidence="2">The sequence shown here is derived from an EMBL/GenBank/DDBJ whole genome shotgun (WGS) entry which is preliminary data.</text>
</comment>
<feature type="transmembrane region" description="Helical" evidence="1">
    <location>
        <begin position="117"/>
        <end position="136"/>
    </location>
</feature>
<dbReference type="AlphaFoldDB" id="A0A1G1Y3K5"/>
<feature type="transmembrane region" description="Helical" evidence="1">
    <location>
        <begin position="516"/>
        <end position="538"/>
    </location>
</feature>
<feature type="transmembrane region" description="Helical" evidence="1">
    <location>
        <begin position="418"/>
        <end position="441"/>
    </location>
</feature>
<reference evidence="2 3" key="1">
    <citation type="journal article" date="2016" name="Nat. Commun.">
        <title>Thousands of microbial genomes shed light on interconnected biogeochemical processes in an aquifer system.</title>
        <authorList>
            <person name="Anantharaman K."/>
            <person name="Brown C.T."/>
            <person name="Hug L.A."/>
            <person name="Sharon I."/>
            <person name="Castelle C.J."/>
            <person name="Probst A.J."/>
            <person name="Thomas B.C."/>
            <person name="Singh A."/>
            <person name="Wilkins M.J."/>
            <person name="Karaoz U."/>
            <person name="Brodie E.L."/>
            <person name="Williams K.H."/>
            <person name="Hubbard S.S."/>
            <person name="Banfield J.F."/>
        </authorList>
    </citation>
    <scope>NUCLEOTIDE SEQUENCE [LARGE SCALE GENOMIC DNA]</scope>
</reference>
<evidence type="ECO:0000313" key="3">
    <source>
        <dbReference type="Proteomes" id="UP000178747"/>
    </source>
</evidence>
<feature type="transmembrane region" description="Helical" evidence="1">
    <location>
        <begin position="254"/>
        <end position="274"/>
    </location>
</feature>
<feature type="transmembrane region" description="Helical" evidence="1">
    <location>
        <begin position="368"/>
        <end position="388"/>
    </location>
</feature>
<evidence type="ECO:0000313" key="2">
    <source>
        <dbReference type="EMBL" id="OGY46923.1"/>
    </source>
</evidence>
<proteinExistence type="predicted"/>
<dbReference type="Proteomes" id="UP000178747">
    <property type="component" value="Unassembled WGS sequence"/>
</dbReference>
<feature type="transmembrane region" description="Helical" evidence="1">
    <location>
        <begin position="44"/>
        <end position="65"/>
    </location>
</feature>